<dbReference type="InterPro" id="IPR010905">
    <property type="entry name" value="Glyco_hydro_88"/>
</dbReference>
<dbReference type="GO" id="GO:0016798">
    <property type="term" value="F:hydrolase activity, acting on glycosyl bonds"/>
    <property type="evidence" value="ECO:0007669"/>
    <property type="project" value="UniProtKB-KW"/>
</dbReference>
<dbReference type="AlphaFoldDB" id="A0A165DLM3"/>
<evidence type="ECO:0000256" key="1">
    <source>
        <dbReference type="ARBA" id="ARBA00022801"/>
    </source>
</evidence>
<dbReference type="InParanoid" id="A0A165DLM3"/>
<evidence type="ECO:0000313" key="4">
    <source>
        <dbReference type="Proteomes" id="UP000076842"/>
    </source>
</evidence>
<dbReference type="EMBL" id="KV424047">
    <property type="protein sequence ID" value="KZT53077.1"/>
    <property type="molecule type" value="Genomic_DNA"/>
</dbReference>
<feature type="chain" id="PRO_5007856648" evidence="2">
    <location>
        <begin position="18"/>
        <end position="398"/>
    </location>
</feature>
<accession>A0A165DLM3</accession>
<dbReference type="OrthoDB" id="4138492at2759"/>
<keyword evidence="1" id="KW-0378">Hydrolase</keyword>
<reference evidence="3 4" key="1">
    <citation type="journal article" date="2016" name="Mol. Biol. Evol.">
        <title>Comparative Genomics of Early-Diverging Mushroom-Forming Fungi Provides Insights into the Origins of Lignocellulose Decay Capabilities.</title>
        <authorList>
            <person name="Nagy L.G."/>
            <person name="Riley R."/>
            <person name="Tritt A."/>
            <person name="Adam C."/>
            <person name="Daum C."/>
            <person name="Floudas D."/>
            <person name="Sun H."/>
            <person name="Yadav J.S."/>
            <person name="Pangilinan J."/>
            <person name="Larsson K.H."/>
            <person name="Matsuura K."/>
            <person name="Barry K."/>
            <person name="Labutti K."/>
            <person name="Kuo R."/>
            <person name="Ohm R.A."/>
            <person name="Bhattacharya S.S."/>
            <person name="Shirouzu T."/>
            <person name="Yoshinaga Y."/>
            <person name="Martin F.M."/>
            <person name="Grigoriev I.V."/>
            <person name="Hibbett D.S."/>
        </authorList>
    </citation>
    <scope>NUCLEOTIDE SEQUENCE [LARGE SCALE GENOMIC DNA]</scope>
    <source>
        <strain evidence="3 4">HHB12733</strain>
    </source>
</reference>
<dbReference type="Gene3D" id="1.50.10.10">
    <property type="match status" value="1"/>
</dbReference>
<keyword evidence="2" id="KW-0732">Signal</keyword>
<gene>
    <name evidence="3" type="ORF">CALCODRAFT_511671</name>
</gene>
<dbReference type="PANTHER" id="PTHR41814">
    <property type="entry name" value="EXPRESSED PROTEIN"/>
    <property type="match status" value="1"/>
</dbReference>
<feature type="signal peptide" evidence="2">
    <location>
        <begin position="1"/>
        <end position="17"/>
    </location>
</feature>
<proteinExistence type="predicted"/>
<dbReference type="GO" id="GO:0005975">
    <property type="term" value="P:carbohydrate metabolic process"/>
    <property type="evidence" value="ECO:0007669"/>
    <property type="project" value="InterPro"/>
</dbReference>
<dbReference type="InterPro" id="IPR008928">
    <property type="entry name" value="6-hairpin_glycosidase_sf"/>
</dbReference>
<organism evidence="3 4">
    <name type="scientific">Calocera cornea HHB12733</name>
    <dbReference type="NCBI Taxonomy" id="1353952"/>
    <lineage>
        <taxon>Eukaryota</taxon>
        <taxon>Fungi</taxon>
        <taxon>Dikarya</taxon>
        <taxon>Basidiomycota</taxon>
        <taxon>Agaricomycotina</taxon>
        <taxon>Dacrymycetes</taxon>
        <taxon>Dacrymycetales</taxon>
        <taxon>Dacrymycetaceae</taxon>
        <taxon>Calocera</taxon>
    </lineage>
</organism>
<dbReference type="SUPFAM" id="SSF48208">
    <property type="entry name" value="Six-hairpin glycosidases"/>
    <property type="match status" value="1"/>
</dbReference>
<evidence type="ECO:0000313" key="3">
    <source>
        <dbReference type="EMBL" id="KZT53077.1"/>
    </source>
</evidence>
<dbReference type="Pfam" id="PF07470">
    <property type="entry name" value="Glyco_hydro_88"/>
    <property type="match status" value="1"/>
</dbReference>
<name>A0A165DLM3_9BASI</name>
<dbReference type="Proteomes" id="UP000076842">
    <property type="component" value="Unassembled WGS sequence"/>
</dbReference>
<sequence>MLSLLAFLAVYLASVVAQQYASAEAMIRGAMLGSIRTSWEQGTASHGLLEFDSPQFSLFGGSSFPPLPAPLSFDLSQYPVSTLQLALSAVTRQAADGRLSQVIGDALDGAALDGASAGSAVLLGSLLDPARHDYFLNAAEAQLNYVLNVAPRMPNGAISHRAAQHEYWADGVYMGFPFLAYYGLVTKNQTLLQTAFEQCELYRQALFEPQYGMWGHIYSEDTQSWSDEGIWASGNGWAALGMLLVARTIEVSEFGQQMANETEALQGWVKEILVGAFANTNPDGLLPDYFFGTGVAFSDASASGALAAAAYRCMTLWPSIFPAHTFLTPAEKIFNVIVPKVDELGLVNPVVDPLNWSSVGVVSTEAQAFGLMMSAAKRSWDQKMGLAAVAKRAKRLHH</sequence>
<keyword evidence="3" id="KW-0326">Glycosidase</keyword>
<dbReference type="PANTHER" id="PTHR41814:SF1">
    <property type="entry name" value="CELLULASE"/>
    <property type="match status" value="1"/>
</dbReference>
<protein>
    <submittedName>
        <fullName evidence="3">Six-hairpin glycosidase</fullName>
    </submittedName>
</protein>
<dbReference type="InterPro" id="IPR012341">
    <property type="entry name" value="6hp_glycosidase-like_sf"/>
</dbReference>
<evidence type="ECO:0000256" key="2">
    <source>
        <dbReference type="SAM" id="SignalP"/>
    </source>
</evidence>
<keyword evidence="4" id="KW-1185">Reference proteome</keyword>